<dbReference type="Pfam" id="PF00532">
    <property type="entry name" value="Peripla_BP_1"/>
    <property type="match status" value="1"/>
</dbReference>
<evidence type="ECO:0000256" key="1">
    <source>
        <dbReference type="ARBA" id="ARBA00023015"/>
    </source>
</evidence>
<dbReference type="PROSITE" id="PS50932">
    <property type="entry name" value="HTH_LACI_2"/>
    <property type="match status" value="1"/>
</dbReference>
<dbReference type="Gene3D" id="1.10.260.40">
    <property type="entry name" value="lambda repressor-like DNA-binding domains"/>
    <property type="match status" value="1"/>
</dbReference>
<dbReference type="GO" id="GO:0003677">
    <property type="term" value="F:DNA binding"/>
    <property type="evidence" value="ECO:0007669"/>
    <property type="project" value="UniProtKB-KW"/>
</dbReference>
<evidence type="ECO:0000256" key="2">
    <source>
        <dbReference type="ARBA" id="ARBA00023125"/>
    </source>
</evidence>
<dbReference type="InterPro" id="IPR000843">
    <property type="entry name" value="HTH_LacI"/>
</dbReference>
<gene>
    <name evidence="6" type="ORF">SM124_08025</name>
</gene>
<dbReference type="PROSITE" id="PS00356">
    <property type="entry name" value="HTH_LACI_1"/>
    <property type="match status" value="1"/>
</dbReference>
<dbReference type="SUPFAM" id="SSF53822">
    <property type="entry name" value="Periplasmic binding protein-like I"/>
    <property type="match status" value="1"/>
</dbReference>
<evidence type="ECO:0000256" key="3">
    <source>
        <dbReference type="ARBA" id="ARBA00023163"/>
    </source>
</evidence>
<name>A0ABU5IX43_9BACI</name>
<dbReference type="PRINTS" id="PR00036">
    <property type="entry name" value="HTHLACI"/>
</dbReference>
<accession>A0ABU5IX43</accession>
<dbReference type="CDD" id="cd01392">
    <property type="entry name" value="HTH_LacI"/>
    <property type="match status" value="1"/>
</dbReference>
<keyword evidence="7" id="KW-1185">Reference proteome</keyword>
<proteinExistence type="predicted"/>
<dbReference type="CDD" id="cd06267">
    <property type="entry name" value="PBP1_LacI_sugar_binding-like"/>
    <property type="match status" value="1"/>
</dbReference>
<dbReference type="InterPro" id="IPR028082">
    <property type="entry name" value="Peripla_BP_I"/>
</dbReference>
<protein>
    <submittedName>
        <fullName evidence="6">LacI family DNA-binding transcriptional regulator</fullName>
    </submittedName>
</protein>
<evidence type="ECO:0000313" key="6">
    <source>
        <dbReference type="EMBL" id="MDZ5471691.1"/>
    </source>
</evidence>
<dbReference type="PANTHER" id="PTHR30146:SF109">
    <property type="entry name" value="HTH-TYPE TRANSCRIPTIONAL REGULATOR GALS"/>
    <property type="match status" value="1"/>
</dbReference>
<sequence length="338" mass="37590">MKITLKEIAKRAGVSPSTVSRVINNSKPVNEEVKKRVINVLKETNYLPFVAQNLSLQQDQLLIGVICPQYSNTVLDDLIVGINRVCKLYGYDTVIGLTDGSTNNELHYIDLFSNKLSVQGLIFMGEQWQEEHLELIQKNLTPVVLIGQISSIPSIPSVHVDNITASYEAVTYLLQNGHRKIAMIRGNTGQTVREDRFHGYRKALIDSGIPLEERWIVDSELSIEGGSQAIASLLEHEPIPSAVFCSTDSIAIGAVTYLMDHGYRVPEDISVFGFDGIELSSLMRPRLSTIEYSAVEIGMTATRNLIKLCKNEQEQISPHINITHNLVIRESTNSLKSS</sequence>
<feature type="domain" description="HTH cro/C1-type" evidence="5">
    <location>
        <begin position="2"/>
        <end position="47"/>
    </location>
</feature>
<dbReference type="EMBL" id="JAXOFX010000004">
    <property type="protein sequence ID" value="MDZ5471691.1"/>
    <property type="molecule type" value="Genomic_DNA"/>
</dbReference>
<evidence type="ECO:0000259" key="5">
    <source>
        <dbReference type="PROSITE" id="PS50943"/>
    </source>
</evidence>
<keyword evidence="3" id="KW-0804">Transcription</keyword>
<dbReference type="PANTHER" id="PTHR30146">
    <property type="entry name" value="LACI-RELATED TRANSCRIPTIONAL REPRESSOR"/>
    <property type="match status" value="1"/>
</dbReference>
<comment type="caution">
    <text evidence="6">The sequence shown here is derived from an EMBL/GenBank/DDBJ whole genome shotgun (WGS) entry which is preliminary data.</text>
</comment>
<dbReference type="InterPro" id="IPR001387">
    <property type="entry name" value="Cro/C1-type_HTH"/>
</dbReference>
<feature type="domain" description="HTH lacI-type" evidence="4">
    <location>
        <begin position="3"/>
        <end position="56"/>
    </location>
</feature>
<evidence type="ECO:0000313" key="7">
    <source>
        <dbReference type="Proteomes" id="UP001290455"/>
    </source>
</evidence>
<organism evidence="6 7">
    <name type="scientific">Robertmurraya mangrovi</name>
    <dbReference type="NCBI Taxonomy" id="3098077"/>
    <lineage>
        <taxon>Bacteria</taxon>
        <taxon>Bacillati</taxon>
        <taxon>Bacillota</taxon>
        <taxon>Bacilli</taxon>
        <taxon>Bacillales</taxon>
        <taxon>Bacillaceae</taxon>
        <taxon>Robertmurraya</taxon>
    </lineage>
</organism>
<evidence type="ECO:0000259" key="4">
    <source>
        <dbReference type="PROSITE" id="PS50932"/>
    </source>
</evidence>
<dbReference type="PROSITE" id="PS50943">
    <property type="entry name" value="HTH_CROC1"/>
    <property type="match status" value="1"/>
</dbReference>
<dbReference type="InterPro" id="IPR010982">
    <property type="entry name" value="Lambda_DNA-bd_dom_sf"/>
</dbReference>
<dbReference type="RefSeq" id="WP_322445995.1">
    <property type="nucleotide sequence ID" value="NZ_JAXOFX010000004.1"/>
</dbReference>
<dbReference type="SUPFAM" id="SSF47413">
    <property type="entry name" value="lambda repressor-like DNA-binding domains"/>
    <property type="match status" value="1"/>
</dbReference>
<dbReference type="Pfam" id="PF00356">
    <property type="entry name" value="LacI"/>
    <property type="match status" value="1"/>
</dbReference>
<keyword evidence="1" id="KW-0805">Transcription regulation</keyword>
<dbReference type="Gene3D" id="3.40.50.2300">
    <property type="match status" value="2"/>
</dbReference>
<dbReference type="InterPro" id="IPR001761">
    <property type="entry name" value="Peripla_BP/Lac1_sug-bd_dom"/>
</dbReference>
<dbReference type="Proteomes" id="UP001290455">
    <property type="component" value="Unassembled WGS sequence"/>
</dbReference>
<keyword evidence="2 6" id="KW-0238">DNA-binding</keyword>
<reference evidence="6 7" key="1">
    <citation type="submission" date="2023-11" db="EMBL/GenBank/DDBJ databases">
        <title>Bacillus jintuensis, isolated from a mudflat on the Beibu Gulf coast.</title>
        <authorList>
            <person name="Li M."/>
        </authorList>
    </citation>
    <scope>NUCLEOTIDE SEQUENCE [LARGE SCALE GENOMIC DNA]</scope>
    <source>
        <strain evidence="6 7">31A1R</strain>
    </source>
</reference>
<dbReference type="SMART" id="SM00354">
    <property type="entry name" value="HTH_LACI"/>
    <property type="match status" value="1"/>
</dbReference>